<sequence>MPLGGGTTCMERIDEEENAVMDEMNIFQPRAPFSGMHDDMEVNEVSLDVSKQAVVNEHDVGTTDSLVDIEIGNEQSIAKDPRENNQSNGTRSNGPSRSQNRAASLVSGLRSVLPNQNSVTGYRERVVNSKPFAGIKSVCNRVFALILVLIASALTGLAIGGIFTMWCRVESKRRATLDFGLGSSEESDRCTTFEMFAVYWLAFLISTASLIIIYGWCRRQCYRQNSYADVSCQTI</sequence>
<keyword evidence="2" id="KW-0472">Membrane</keyword>
<comment type="caution">
    <text evidence="3">The sequence shown here is derived from an EMBL/GenBank/DDBJ whole genome shotgun (WGS) entry which is preliminary data.</text>
</comment>
<dbReference type="AlphaFoldDB" id="A0AAD4N1B2"/>
<gene>
    <name evidence="3" type="ORF">DdX_10424</name>
</gene>
<organism evidence="3 4">
    <name type="scientific">Ditylenchus destructor</name>
    <dbReference type="NCBI Taxonomy" id="166010"/>
    <lineage>
        <taxon>Eukaryota</taxon>
        <taxon>Metazoa</taxon>
        <taxon>Ecdysozoa</taxon>
        <taxon>Nematoda</taxon>
        <taxon>Chromadorea</taxon>
        <taxon>Rhabditida</taxon>
        <taxon>Tylenchina</taxon>
        <taxon>Tylenchomorpha</taxon>
        <taxon>Sphaerularioidea</taxon>
        <taxon>Anguinidae</taxon>
        <taxon>Anguininae</taxon>
        <taxon>Ditylenchus</taxon>
    </lineage>
</organism>
<evidence type="ECO:0000256" key="2">
    <source>
        <dbReference type="SAM" id="Phobius"/>
    </source>
</evidence>
<proteinExistence type="predicted"/>
<feature type="transmembrane region" description="Helical" evidence="2">
    <location>
        <begin position="142"/>
        <end position="166"/>
    </location>
</feature>
<reference evidence="3" key="1">
    <citation type="submission" date="2022-01" db="EMBL/GenBank/DDBJ databases">
        <title>Genome Sequence Resource for Two Populations of Ditylenchus destructor, the Migratory Endoparasitic Phytonematode.</title>
        <authorList>
            <person name="Zhang H."/>
            <person name="Lin R."/>
            <person name="Xie B."/>
        </authorList>
    </citation>
    <scope>NUCLEOTIDE SEQUENCE</scope>
    <source>
        <strain evidence="3">BazhouSP</strain>
    </source>
</reference>
<feature type="region of interest" description="Disordered" evidence="1">
    <location>
        <begin position="74"/>
        <end position="100"/>
    </location>
</feature>
<protein>
    <submittedName>
        <fullName evidence="3">Uncharacterized protein</fullName>
    </submittedName>
</protein>
<feature type="compositionally biased region" description="Polar residues" evidence="1">
    <location>
        <begin position="84"/>
        <end position="100"/>
    </location>
</feature>
<feature type="transmembrane region" description="Helical" evidence="2">
    <location>
        <begin position="197"/>
        <end position="217"/>
    </location>
</feature>
<evidence type="ECO:0000313" key="4">
    <source>
        <dbReference type="Proteomes" id="UP001201812"/>
    </source>
</evidence>
<name>A0AAD4N1B2_9BILA</name>
<keyword evidence="2" id="KW-0812">Transmembrane</keyword>
<keyword evidence="2" id="KW-1133">Transmembrane helix</keyword>
<accession>A0AAD4N1B2</accession>
<dbReference type="EMBL" id="JAKKPZ010000023">
    <property type="protein sequence ID" value="KAI1711170.1"/>
    <property type="molecule type" value="Genomic_DNA"/>
</dbReference>
<keyword evidence="4" id="KW-1185">Reference proteome</keyword>
<evidence type="ECO:0000313" key="3">
    <source>
        <dbReference type="EMBL" id="KAI1711170.1"/>
    </source>
</evidence>
<evidence type="ECO:0000256" key="1">
    <source>
        <dbReference type="SAM" id="MobiDB-lite"/>
    </source>
</evidence>
<dbReference type="Proteomes" id="UP001201812">
    <property type="component" value="Unassembled WGS sequence"/>
</dbReference>